<dbReference type="Pfam" id="PF04193">
    <property type="entry name" value="PQ-loop"/>
    <property type="match status" value="1"/>
</dbReference>
<evidence type="ECO:0000313" key="6">
    <source>
        <dbReference type="EMBL" id="RMB59821.1"/>
    </source>
</evidence>
<dbReference type="Gene3D" id="1.20.1280.290">
    <property type="match status" value="2"/>
</dbReference>
<sequence length="213" mass="22328">MTALDILGWVAASFGMASALPQLLRLLRTRSSAGVSLTLFQLNAAAAGAWTMHGFMVGVPQMQYPNMVLAISSMAVCVIVLKDRGSSLFPALLVPPVISVALFGMDLLAGGLVFGFVVAAPFVVGQVSQLRTMQSSRDLSGVSLPFLSVTFGVQGLWLVWGIIYGETSITVCASLLGLLSLVNLIYFLHRLARGSAVIRPAQAATITAVDAAS</sequence>
<protein>
    <recommendedName>
        <fullName evidence="8">PQ-loop repeat-containing protein</fullName>
    </recommendedName>
</protein>
<feature type="transmembrane region" description="Helical" evidence="5">
    <location>
        <begin position="168"/>
        <end position="189"/>
    </location>
</feature>
<keyword evidence="4 5" id="KW-0472">Membrane</keyword>
<accession>A0A3M0G499</accession>
<dbReference type="GO" id="GO:0016020">
    <property type="term" value="C:membrane"/>
    <property type="evidence" value="ECO:0007669"/>
    <property type="project" value="UniProtKB-SubCell"/>
</dbReference>
<feature type="transmembrane region" description="Helical" evidence="5">
    <location>
        <begin position="142"/>
        <end position="162"/>
    </location>
</feature>
<evidence type="ECO:0008006" key="8">
    <source>
        <dbReference type="Google" id="ProtNLM"/>
    </source>
</evidence>
<reference evidence="6 7" key="1">
    <citation type="submission" date="2018-10" db="EMBL/GenBank/DDBJ databases">
        <title>Tessaracoccus antarcticuss sp. nov., isolated from sediment.</title>
        <authorList>
            <person name="Zhou L.Y."/>
            <person name="Du Z.J."/>
        </authorList>
    </citation>
    <scope>NUCLEOTIDE SEQUENCE [LARGE SCALE GENOMIC DNA]</scope>
    <source>
        <strain evidence="6 7">JDX10</strain>
    </source>
</reference>
<feature type="transmembrane region" description="Helical" evidence="5">
    <location>
        <begin position="39"/>
        <end position="58"/>
    </location>
</feature>
<proteinExistence type="predicted"/>
<dbReference type="OrthoDB" id="5060574at2"/>
<evidence type="ECO:0000256" key="4">
    <source>
        <dbReference type="ARBA" id="ARBA00023136"/>
    </source>
</evidence>
<evidence type="ECO:0000256" key="2">
    <source>
        <dbReference type="ARBA" id="ARBA00022692"/>
    </source>
</evidence>
<evidence type="ECO:0000313" key="7">
    <source>
        <dbReference type="Proteomes" id="UP000275256"/>
    </source>
</evidence>
<dbReference type="AlphaFoldDB" id="A0A3M0G499"/>
<dbReference type="Proteomes" id="UP000275256">
    <property type="component" value="Unassembled WGS sequence"/>
</dbReference>
<keyword evidence="3 5" id="KW-1133">Transmembrane helix</keyword>
<dbReference type="EMBL" id="REFW01000002">
    <property type="protein sequence ID" value="RMB59821.1"/>
    <property type="molecule type" value="Genomic_DNA"/>
</dbReference>
<comment type="subcellular location">
    <subcellularLocation>
        <location evidence="1">Membrane</location>
        <topology evidence="1">Multi-pass membrane protein</topology>
    </subcellularLocation>
</comment>
<keyword evidence="7" id="KW-1185">Reference proteome</keyword>
<dbReference type="InterPro" id="IPR006603">
    <property type="entry name" value="PQ-loop_rpt"/>
</dbReference>
<comment type="caution">
    <text evidence="6">The sequence shown here is derived from an EMBL/GenBank/DDBJ whole genome shotgun (WGS) entry which is preliminary data.</text>
</comment>
<evidence type="ECO:0000256" key="5">
    <source>
        <dbReference type="SAM" id="Phobius"/>
    </source>
</evidence>
<evidence type="ECO:0000256" key="3">
    <source>
        <dbReference type="ARBA" id="ARBA00022989"/>
    </source>
</evidence>
<feature type="transmembrane region" description="Helical" evidence="5">
    <location>
        <begin position="88"/>
        <end position="105"/>
    </location>
</feature>
<dbReference type="RefSeq" id="WP_121901301.1">
    <property type="nucleotide sequence ID" value="NZ_REFW01000002.1"/>
</dbReference>
<feature type="transmembrane region" description="Helical" evidence="5">
    <location>
        <begin position="6"/>
        <end position="27"/>
    </location>
</feature>
<organism evidence="6 7">
    <name type="scientific">Tessaracoccus antarcticus</name>
    <dbReference type="NCBI Taxonomy" id="2479848"/>
    <lineage>
        <taxon>Bacteria</taxon>
        <taxon>Bacillati</taxon>
        <taxon>Actinomycetota</taxon>
        <taxon>Actinomycetes</taxon>
        <taxon>Propionibacteriales</taxon>
        <taxon>Propionibacteriaceae</taxon>
        <taxon>Tessaracoccus</taxon>
    </lineage>
</organism>
<name>A0A3M0G499_9ACTN</name>
<keyword evidence="2 5" id="KW-0812">Transmembrane</keyword>
<evidence type="ECO:0000256" key="1">
    <source>
        <dbReference type="ARBA" id="ARBA00004141"/>
    </source>
</evidence>
<gene>
    <name evidence="6" type="ORF">EAX62_08735</name>
</gene>
<feature type="transmembrane region" description="Helical" evidence="5">
    <location>
        <begin position="64"/>
        <end position="81"/>
    </location>
</feature>
<feature type="transmembrane region" description="Helical" evidence="5">
    <location>
        <begin position="111"/>
        <end position="130"/>
    </location>
</feature>